<dbReference type="OrthoDB" id="7873824at2"/>
<accession>A0A2S4MES8</accession>
<dbReference type="EMBL" id="PQFZ01000004">
    <property type="protein sequence ID" value="POR53234.1"/>
    <property type="molecule type" value="Genomic_DNA"/>
</dbReference>
<dbReference type="Gene3D" id="2.60.450.10">
    <property type="entry name" value="Lipopolysaccharide (LPS) transport protein A like domain"/>
    <property type="match status" value="1"/>
</dbReference>
<name>A0A2S4MES8_9HYPH</name>
<keyword evidence="2" id="KW-0472">Membrane</keyword>
<reference evidence="3 4" key="1">
    <citation type="submission" date="2018-01" db="EMBL/GenBank/DDBJ databases">
        <title>Genomic Encyclopedia of Type Strains, Phase III (KMG-III): the genomes of soil and plant-associated and newly described type strains.</title>
        <authorList>
            <person name="Whitman W."/>
        </authorList>
    </citation>
    <scope>NUCLEOTIDE SEQUENCE [LARGE SCALE GENOMIC DNA]</scope>
    <source>
        <strain evidence="3 4">1131</strain>
    </source>
</reference>
<keyword evidence="2" id="KW-0812">Transmembrane</keyword>
<feature type="region of interest" description="Disordered" evidence="1">
    <location>
        <begin position="223"/>
        <end position="264"/>
    </location>
</feature>
<dbReference type="AlphaFoldDB" id="A0A2S4MES8"/>
<dbReference type="InterPro" id="IPR010664">
    <property type="entry name" value="LipoPS_assembly_LptC-rel"/>
</dbReference>
<evidence type="ECO:0000313" key="4">
    <source>
        <dbReference type="Proteomes" id="UP000236919"/>
    </source>
</evidence>
<evidence type="ECO:0000313" key="3">
    <source>
        <dbReference type="EMBL" id="POR53234.1"/>
    </source>
</evidence>
<protein>
    <submittedName>
        <fullName evidence="3">Lipopolysaccharide export system protein LptC</fullName>
    </submittedName>
</protein>
<gene>
    <name evidence="3" type="ORF">CYD53_104210</name>
</gene>
<dbReference type="Proteomes" id="UP000236919">
    <property type="component" value="Unassembled WGS sequence"/>
</dbReference>
<evidence type="ECO:0000256" key="1">
    <source>
        <dbReference type="SAM" id="MobiDB-lite"/>
    </source>
</evidence>
<comment type="caution">
    <text evidence="3">The sequence shown here is derived from an EMBL/GenBank/DDBJ whole genome shotgun (WGS) entry which is preliminary data.</text>
</comment>
<feature type="transmembrane region" description="Helical" evidence="2">
    <location>
        <begin position="37"/>
        <end position="59"/>
    </location>
</feature>
<proteinExistence type="predicted"/>
<organism evidence="3 4">
    <name type="scientific">Bosea psychrotolerans</name>
    <dbReference type="NCBI Taxonomy" id="1871628"/>
    <lineage>
        <taxon>Bacteria</taxon>
        <taxon>Pseudomonadati</taxon>
        <taxon>Pseudomonadota</taxon>
        <taxon>Alphaproteobacteria</taxon>
        <taxon>Hyphomicrobiales</taxon>
        <taxon>Boseaceae</taxon>
        <taxon>Bosea</taxon>
    </lineage>
</organism>
<sequence>MTVAMTSNDWTGPSSGDAAHRLAAFKAARRHTLLVRLLRRAIPIMAVVAVLGLVVAPFLNPLRGLANVSLGAVGISNGKVKMETPKLSGYRKDNRPYEVNAEAALQDIRNPTQVELMMLKARIQMEREGWVTVSSRTGLFDTQKEKLQLVDDVHVRTETGYDIHMRTADIDFKGGTVVSKEPVKVNLGTTTIDADTLDVKDNGALIAFQGHVRAVIVNAPAGTLAGPERQGSTPAPELLAPRQVVPADGAAASPAGLPDTETRQ</sequence>
<keyword evidence="4" id="KW-1185">Reference proteome</keyword>
<dbReference type="Pfam" id="PF06835">
    <property type="entry name" value="LptC"/>
    <property type="match status" value="1"/>
</dbReference>
<keyword evidence="2" id="KW-1133">Transmembrane helix</keyword>
<evidence type="ECO:0000256" key="2">
    <source>
        <dbReference type="SAM" id="Phobius"/>
    </source>
</evidence>